<dbReference type="InterPro" id="IPR017972">
    <property type="entry name" value="Cyt_P450_CS"/>
</dbReference>
<reference evidence="13" key="1">
    <citation type="submission" date="2022-04" db="EMBL/GenBank/DDBJ databases">
        <title>A functionally conserved STORR gene fusion in Papaver species that diverged 16.8 million years ago.</title>
        <authorList>
            <person name="Catania T."/>
        </authorList>
    </citation>
    <scope>NUCLEOTIDE SEQUENCE</scope>
    <source>
        <strain evidence="13">S-188037</strain>
    </source>
</reference>
<evidence type="ECO:0000256" key="12">
    <source>
        <dbReference type="SAM" id="Phobius"/>
    </source>
</evidence>
<dbReference type="InterPro" id="IPR036396">
    <property type="entry name" value="Cyt_P450_sf"/>
</dbReference>
<evidence type="ECO:0000256" key="5">
    <source>
        <dbReference type="ARBA" id="ARBA00022723"/>
    </source>
</evidence>
<proteinExistence type="inferred from homology"/>
<evidence type="ECO:0000256" key="2">
    <source>
        <dbReference type="ARBA" id="ARBA00010617"/>
    </source>
</evidence>
<organism evidence="13 14">
    <name type="scientific">Papaver atlanticum</name>
    <dbReference type="NCBI Taxonomy" id="357466"/>
    <lineage>
        <taxon>Eukaryota</taxon>
        <taxon>Viridiplantae</taxon>
        <taxon>Streptophyta</taxon>
        <taxon>Embryophyta</taxon>
        <taxon>Tracheophyta</taxon>
        <taxon>Spermatophyta</taxon>
        <taxon>Magnoliopsida</taxon>
        <taxon>Ranunculales</taxon>
        <taxon>Papaveraceae</taxon>
        <taxon>Papaveroideae</taxon>
        <taxon>Papaver</taxon>
    </lineage>
</organism>
<evidence type="ECO:0000256" key="1">
    <source>
        <dbReference type="ARBA" id="ARBA00004167"/>
    </source>
</evidence>
<dbReference type="PROSITE" id="PS00086">
    <property type="entry name" value="CYTOCHROME_P450"/>
    <property type="match status" value="1"/>
</dbReference>
<dbReference type="GO" id="GO:0020037">
    <property type="term" value="F:heme binding"/>
    <property type="evidence" value="ECO:0007669"/>
    <property type="project" value="InterPro"/>
</dbReference>
<dbReference type="InterPro" id="IPR002401">
    <property type="entry name" value="Cyt_P450_E_grp-I"/>
</dbReference>
<keyword evidence="14" id="KW-1185">Reference proteome</keyword>
<evidence type="ECO:0000256" key="11">
    <source>
        <dbReference type="RuleBase" id="RU000461"/>
    </source>
</evidence>
<evidence type="ECO:0000313" key="13">
    <source>
        <dbReference type="EMBL" id="KAI3959364.1"/>
    </source>
</evidence>
<comment type="subcellular location">
    <subcellularLocation>
        <location evidence="1">Membrane</location>
        <topology evidence="1">Single-pass membrane protein</topology>
    </subcellularLocation>
</comment>
<name>A0AAD4TJ75_9MAGN</name>
<evidence type="ECO:0000256" key="10">
    <source>
        <dbReference type="PIRSR" id="PIRSR602401-1"/>
    </source>
</evidence>
<dbReference type="EMBL" id="JAJJMB010001069">
    <property type="protein sequence ID" value="KAI3959364.1"/>
    <property type="molecule type" value="Genomic_DNA"/>
</dbReference>
<comment type="similarity">
    <text evidence="2 11">Belongs to the cytochrome P450 family.</text>
</comment>
<comment type="cofactor">
    <cofactor evidence="10">
        <name>heme</name>
        <dbReference type="ChEBI" id="CHEBI:30413"/>
    </cofactor>
</comment>
<dbReference type="SUPFAM" id="SSF48264">
    <property type="entry name" value="Cytochrome P450"/>
    <property type="match status" value="1"/>
</dbReference>
<evidence type="ECO:0000256" key="8">
    <source>
        <dbReference type="ARBA" id="ARBA00023004"/>
    </source>
</evidence>
<dbReference type="PRINTS" id="PR00463">
    <property type="entry name" value="EP450I"/>
</dbReference>
<evidence type="ECO:0000256" key="3">
    <source>
        <dbReference type="ARBA" id="ARBA00022617"/>
    </source>
</evidence>
<evidence type="ECO:0000256" key="6">
    <source>
        <dbReference type="ARBA" id="ARBA00022989"/>
    </source>
</evidence>
<evidence type="ECO:0008006" key="15">
    <source>
        <dbReference type="Google" id="ProtNLM"/>
    </source>
</evidence>
<dbReference type="PRINTS" id="PR00385">
    <property type="entry name" value="P450"/>
</dbReference>
<keyword evidence="3 10" id="KW-0349">Heme</keyword>
<dbReference type="Proteomes" id="UP001202328">
    <property type="component" value="Unassembled WGS sequence"/>
</dbReference>
<feature type="transmembrane region" description="Helical" evidence="12">
    <location>
        <begin position="6"/>
        <end position="24"/>
    </location>
</feature>
<protein>
    <recommendedName>
        <fullName evidence="15">Cytochrome P450</fullName>
    </recommendedName>
</protein>
<dbReference type="PANTHER" id="PTHR47944:SF16">
    <property type="entry name" value="CYTOCHROME P450 FAMILY 1 SUBFAMILY A POLYPEPTIDE 1"/>
    <property type="match status" value="1"/>
</dbReference>
<evidence type="ECO:0000313" key="14">
    <source>
        <dbReference type="Proteomes" id="UP001202328"/>
    </source>
</evidence>
<evidence type="ECO:0000256" key="4">
    <source>
        <dbReference type="ARBA" id="ARBA00022692"/>
    </source>
</evidence>
<dbReference type="Pfam" id="PF00067">
    <property type="entry name" value="p450"/>
    <property type="match status" value="1"/>
</dbReference>
<dbReference type="AlphaFoldDB" id="A0AAD4TJ75"/>
<dbReference type="GO" id="GO:0004497">
    <property type="term" value="F:monooxygenase activity"/>
    <property type="evidence" value="ECO:0007669"/>
    <property type="project" value="UniProtKB-KW"/>
</dbReference>
<dbReference type="InterPro" id="IPR001128">
    <property type="entry name" value="Cyt_P450"/>
</dbReference>
<sequence>MDENILFIIAGTVIILALATFIPVSRKSSPSAMEWPAGPKTLPIIGNLHQLGGDLFHVVLANFAKVHGGVFTIWIGSWSPVIIVSDINSAREVLVTKSSDYSARNVPDYLKIVSADGESIADSDSGPFWHNLRKGLQNVALNPMSVMSQSHLQERDMQKLIKSMQENASRENGILKPLDYVKKEIVRSISRIIFGPDFSNEDFVVAMSQTVHNLVRIGGFASLADAFKVGEYLPSHKRFIRELNSISAHAANLIFPYIASKPPVNTYLHFLTSQEYSEDVIISAILEIYGLAADSCASTIVWGLTFLVREQEIQEKLYCEIKNTTGGTRPVKNADLKKMPYLQAVVKETLRMKCVGPMAIPHKAARNTSLMGKKIDKGTQVMVNLYAIHHNSEVFLEPYKFMPERFLKDVNIDASLGDREKMESSLLAFGAGMRVCAGMDIAKLIVSFSIASLVNEFKWDCVSDEKLPDLTEDLSFILLIKNPLEARITRRVD</sequence>
<keyword evidence="9 12" id="KW-0472">Membrane</keyword>
<dbReference type="GO" id="GO:0005506">
    <property type="term" value="F:iron ion binding"/>
    <property type="evidence" value="ECO:0007669"/>
    <property type="project" value="InterPro"/>
</dbReference>
<accession>A0AAD4TJ75</accession>
<keyword evidence="5 10" id="KW-0479">Metal-binding</keyword>
<dbReference type="Gene3D" id="1.10.630.10">
    <property type="entry name" value="Cytochrome P450"/>
    <property type="match status" value="1"/>
</dbReference>
<dbReference type="GO" id="GO:0033075">
    <property type="term" value="P:isoquinoline alkaloid biosynthetic process"/>
    <property type="evidence" value="ECO:0007669"/>
    <property type="project" value="UniProtKB-ARBA"/>
</dbReference>
<keyword evidence="8 10" id="KW-0408">Iron</keyword>
<keyword evidence="4 12" id="KW-0812">Transmembrane</keyword>
<gene>
    <name evidence="13" type="ORF">MKW98_018954</name>
</gene>
<keyword evidence="6 12" id="KW-1133">Transmembrane helix</keyword>
<evidence type="ECO:0000256" key="9">
    <source>
        <dbReference type="ARBA" id="ARBA00023136"/>
    </source>
</evidence>
<comment type="caution">
    <text evidence="13">The sequence shown here is derived from an EMBL/GenBank/DDBJ whole genome shotgun (WGS) entry which is preliminary data.</text>
</comment>
<keyword evidence="7 11" id="KW-0560">Oxidoreductase</keyword>
<dbReference type="PANTHER" id="PTHR47944">
    <property type="entry name" value="CYTOCHROME P450 98A9"/>
    <property type="match status" value="1"/>
</dbReference>
<dbReference type="GO" id="GO:0016020">
    <property type="term" value="C:membrane"/>
    <property type="evidence" value="ECO:0007669"/>
    <property type="project" value="UniProtKB-SubCell"/>
</dbReference>
<dbReference type="GO" id="GO:0016717">
    <property type="term" value="F:oxidoreductase activity, acting on paired donors, with oxidation of a pair of donors resulting in the reduction of molecular oxygen to two molecules of water"/>
    <property type="evidence" value="ECO:0007669"/>
    <property type="project" value="UniProtKB-ARBA"/>
</dbReference>
<evidence type="ECO:0000256" key="7">
    <source>
        <dbReference type="ARBA" id="ARBA00023002"/>
    </source>
</evidence>
<feature type="binding site" description="axial binding residue" evidence="10">
    <location>
        <position position="436"/>
    </location>
    <ligand>
        <name>heme</name>
        <dbReference type="ChEBI" id="CHEBI:30413"/>
    </ligand>
    <ligandPart>
        <name>Fe</name>
        <dbReference type="ChEBI" id="CHEBI:18248"/>
    </ligandPart>
</feature>
<keyword evidence="11" id="KW-0503">Monooxygenase</keyword>